<organism evidence="2 3">
    <name type="scientific">Durusdinium trenchii</name>
    <dbReference type="NCBI Taxonomy" id="1381693"/>
    <lineage>
        <taxon>Eukaryota</taxon>
        <taxon>Sar</taxon>
        <taxon>Alveolata</taxon>
        <taxon>Dinophyceae</taxon>
        <taxon>Suessiales</taxon>
        <taxon>Symbiodiniaceae</taxon>
        <taxon>Durusdinium</taxon>
    </lineage>
</organism>
<gene>
    <name evidence="2" type="ORF">CCMP2556_LOCUS44126</name>
</gene>
<evidence type="ECO:0000313" key="3">
    <source>
        <dbReference type="Proteomes" id="UP001642484"/>
    </source>
</evidence>
<reference evidence="2 3" key="1">
    <citation type="submission" date="2024-02" db="EMBL/GenBank/DDBJ databases">
        <authorList>
            <person name="Chen Y."/>
            <person name="Shah S."/>
            <person name="Dougan E. K."/>
            <person name="Thang M."/>
            <person name="Chan C."/>
        </authorList>
    </citation>
    <scope>NUCLEOTIDE SEQUENCE [LARGE SCALE GENOMIC DNA]</scope>
</reference>
<proteinExistence type="predicted"/>
<evidence type="ECO:0000313" key="2">
    <source>
        <dbReference type="EMBL" id="CAK9092126.1"/>
    </source>
</evidence>
<protein>
    <recommendedName>
        <fullName evidence="4">RING-type domain-containing protein</fullName>
    </recommendedName>
</protein>
<dbReference type="Proteomes" id="UP001642484">
    <property type="component" value="Unassembled WGS sequence"/>
</dbReference>
<dbReference type="Gene3D" id="3.30.40.10">
    <property type="entry name" value="Zinc/RING finger domain, C3HC4 (zinc finger)"/>
    <property type="match status" value="1"/>
</dbReference>
<feature type="compositionally biased region" description="Basic and acidic residues" evidence="1">
    <location>
        <begin position="183"/>
        <end position="195"/>
    </location>
</feature>
<accession>A0ABP0QYU4</accession>
<dbReference type="EMBL" id="CAXAMN010025029">
    <property type="protein sequence ID" value="CAK9092126.1"/>
    <property type="molecule type" value="Genomic_DNA"/>
</dbReference>
<feature type="region of interest" description="Disordered" evidence="1">
    <location>
        <begin position="182"/>
        <end position="212"/>
    </location>
</feature>
<keyword evidence="3" id="KW-1185">Reference proteome</keyword>
<evidence type="ECO:0008006" key="4">
    <source>
        <dbReference type="Google" id="ProtNLM"/>
    </source>
</evidence>
<comment type="caution">
    <text evidence="2">The sequence shown here is derived from an EMBL/GenBank/DDBJ whole genome shotgun (WGS) entry which is preliminary data.</text>
</comment>
<sequence length="353" mass="39783">MANLAGEDEAQIQEYAVLHCNFPCQKQSCGRVIKEGVLLRCRHIFCNEHAQQWFLKSEECPVCMDGPAKRREVGREDDRERVRLLQELLVTSTPLEAQEAASVTVELWEAQKAEEFAQEVAREQEIAVRITQLNRSIKKRLKEAEDSFKSRVARTEDLRRRVREAEQLLRRDKEYAATLAQAYEHDQRRERRDEPVEQPQASRPVALKEAPLLPLLDDNAQGALRVPTQAMHLATQELREALLEATELAVQKSFATMEQLIQKDAALSSHLPNHLASGQGPKEQVCGSPGPLGLSLDPRLPCKPTLPNTEKDEVPCEEERTTSKSSRLEIPSPTSARTPTRFEAGGPRMEGTS</sequence>
<evidence type="ECO:0000256" key="1">
    <source>
        <dbReference type="SAM" id="MobiDB-lite"/>
    </source>
</evidence>
<dbReference type="SUPFAM" id="SSF57850">
    <property type="entry name" value="RING/U-box"/>
    <property type="match status" value="1"/>
</dbReference>
<feature type="region of interest" description="Disordered" evidence="1">
    <location>
        <begin position="272"/>
        <end position="353"/>
    </location>
</feature>
<name>A0ABP0QYU4_9DINO</name>
<dbReference type="InterPro" id="IPR013083">
    <property type="entry name" value="Znf_RING/FYVE/PHD"/>
</dbReference>
<feature type="compositionally biased region" description="Basic and acidic residues" evidence="1">
    <location>
        <begin position="309"/>
        <end position="322"/>
    </location>
</feature>